<evidence type="ECO:0000256" key="5">
    <source>
        <dbReference type="SAM" id="MobiDB-lite"/>
    </source>
</evidence>
<keyword evidence="1" id="KW-0134">Cell wall</keyword>
<dbReference type="InterPro" id="IPR019931">
    <property type="entry name" value="LPXTG_anchor"/>
</dbReference>
<feature type="transmembrane region" description="Helical" evidence="6">
    <location>
        <begin position="429"/>
        <end position="448"/>
    </location>
</feature>
<proteinExistence type="predicted"/>
<feature type="region of interest" description="Disordered" evidence="5">
    <location>
        <begin position="384"/>
        <end position="411"/>
    </location>
</feature>
<gene>
    <name evidence="9" type="ORF">E6C70_05175</name>
</gene>
<feature type="domain" description="Gram-positive cocci surface proteins LPxTG" evidence="8">
    <location>
        <begin position="422"/>
        <end position="456"/>
    </location>
</feature>
<dbReference type="SUPFAM" id="SSF51126">
    <property type="entry name" value="Pectin lyase-like"/>
    <property type="match status" value="1"/>
</dbReference>
<dbReference type="OrthoDB" id="4325194at2"/>
<evidence type="ECO:0000256" key="3">
    <source>
        <dbReference type="ARBA" id="ARBA00022729"/>
    </source>
</evidence>
<dbReference type="InterPro" id="IPR006626">
    <property type="entry name" value="PbH1"/>
</dbReference>
<accession>A0A4S4FWR5</accession>
<dbReference type="Gene3D" id="2.160.20.10">
    <property type="entry name" value="Single-stranded right-handed beta-helix, Pectin lyase-like"/>
    <property type="match status" value="2"/>
</dbReference>
<dbReference type="RefSeq" id="WP_136422855.1">
    <property type="nucleotide sequence ID" value="NZ_SSSN01000003.1"/>
</dbReference>
<keyword evidence="10" id="KW-1185">Reference proteome</keyword>
<dbReference type="Pfam" id="PF13229">
    <property type="entry name" value="Beta_helix"/>
    <property type="match status" value="1"/>
</dbReference>
<keyword evidence="2" id="KW-0964">Secreted</keyword>
<keyword evidence="3 7" id="KW-0732">Signal</keyword>
<dbReference type="EMBL" id="SSSN01000003">
    <property type="protein sequence ID" value="THG35439.1"/>
    <property type="molecule type" value="Genomic_DNA"/>
</dbReference>
<dbReference type="InterPro" id="IPR012334">
    <property type="entry name" value="Pectin_lyas_fold"/>
</dbReference>
<evidence type="ECO:0000313" key="10">
    <source>
        <dbReference type="Proteomes" id="UP000307380"/>
    </source>
</evidence>
<keyword evidence="6" id="KW-0812">Transmembrane</keyword>
<dbReference type="InterPro" id="IPR039448">
    <property type="entry name" value="Beta_helix"/>
</dbReference>
<evidence type="ECO:0000256" key="6">
    <source>
        <dbReference type="SAM" id="Phobius"/>
    </source>
</evidence>
<reference evidence="9 10" key="1">
    <citation type="submission" date="2019-04" db="EMBL/GenBank/DDBJ databases">
        <authorList>
            <person name="Jiang L."/>
        </authorList>
    </citation>
    <scope>NUCLEOTIDE SEQUENCE [LARGE SCALE GENOMIC DNA]</scope>
    <source>
        <strain evidence="9 10">YIM 131861</strain>
    </source>
</reference>
<feature type="compositionally biased region" description="Low complexity" evidence="5">
    <location>
        <begin position="394"/>
        <end position="411"/>
    </location>
</feature>
<evidence type="ECO:0000259" key="8">
    <source>
        <dbReference type="PROSITE" id="PS50847"/>
    </source>
</evidence>
<organism evidence="9 10">
    <name type="scientific">Orlajensenia flava</name>
    <dbReference type="NCBI Taxonomy" id="2565934"/>
    <lineage>
        <taxon>Bacteria</taxon>
        <taxon>Bacillati</taxon>
        <taxon>Actinomycetota</taxon>
        <taxon>Actinomycetes</taxon>
        <taxon>Micrococcales</taxon>
        <taxon>Microbacteriaceae</taxon>
        <taxon>Orlajensenia</taxon>
    </lineage>
</organism>
<dbReference type="SMART" id="SM00710">
    <property type="entry name" value="PbH1"/>
    <property type="match status" value="8"/>
</dbReference>
<evidence type="ECO:0000256" key="4">
    <source>
        <dbReference type="ARBA" id="ARBA00023088"/>
    </source>
</evidence>
<name>A0A4S4FWR5_9MICO</name>
<protein>
    <recommendedName>
        <fullName evidence="8">Gram-positive cocci surface proteins LPxTG domain-containing protein</fullName>
    </recommendedName>
</protein>
<comment type="caution">
    <text evidence="9">The sequence shown here is derived from an EMBL/GenBank/DDBJ whole genome shotgun (WGS) entry which is preliminary data.</text>
</comment>
<evidence type="ECO:0000256" key="1">
    <source>
        <dbReference type="ARBA" id="ARBA00022512"/>
    </source>
</evidence>
<dbReference type="PROSITE" id="PS50847">
    <property type="entry name" value="GRAM_POS_ANCHORING"/>
    <property type="match status" value="1"/>
</dbReference>
<keyword evidence="6" id="KW-0472">Membrane</keyword>
<evidence type="ECO:0000256" key="7">
    <source>
        <dbReference type="SAM" id="SignalP"/>
    </source>
</evidence>
<keyword evidence="6" id="KW-1133">Transmembrane helix</keyword>
<sequence>MNLHAKASIGGASLLIAGALVLVPVLPASAASSTLTVCASPAATYTTIQSAVDAATDGDTIDVCAGVFDESVTITKNITLRGAQHGIDARSGRTNPAAETVISAANTPLRYSGAGVTSATVDGFTLQTTSDHASVIGAVEANADGYTWTNNIVDAHNGYGFNFRSTGAAPTTINHNRFTKAGGDEGAVAVTSVPDGETVGDVHIVDNAFVANGVGINIIGPGLTDGLTITGNTATDGGNFLVSAATGGPTLVSNNTITNAGASAIFLSGNNDGMTIRGNTITGGAATGVRLSSDVVGTTKNVVIDGNTIVDRGYGIRITSASATGLSITGNKISGSSSNGIRIEAAGSITGSGNTITGTASGFAPCLDDTASKVCPALQTFAAPPASGGGSSDGGTTDAGDPAAPASTQGAAAVAGSAPGALAETGFEGAPVAVLGALVAILGAALVLTGRRRARA</sequence>
<evidence type="ECO:0000313" key="9">
    <source>
        <dbReference type="EMBL" id="THG35439.1"/>
    </source>
</evidence>
<dbReference type="InterPro" id="IPR011050">
    <property type="entry name" value="Pectin_lyase_fold/virulence"/>
</dbReference>
<keyword evidence="4" id="KW-0572">Peptidoglycan-anchor</keyword>
<feature type="chain" id="PRO_5020724946" description="Gram-positive cocci surface proteins LPxTG domain-containing protein" evidence="7">
    <location>
        <begin position="31"/>
        <end position="456"/>
    </location>
</feature>
<evidence type="ECO:0000256" key="2">
    <source>
        <dbReference type="ARBA" id="ARBA00022525"/>
    </source>
</evidence>
<dbReference type="Proteomes" id="UP000307380">
    <property type="component" value="Unassembled WGS sequence"/>
</dbReference>
<dbReference type="AlphaFoldDB" id="A0A4S4FWR5"/>
<feature type="signal peptide" evidence="7">
    <location>
        <begin position="1"/>
        <end position="30"/>
    </location>
</feature>